<organism evidence="1 2">
    <name type="scientific">Romanomermis culicivorax</name>
    <name type="common">Nematode worm</name>
    <dbReference type="NCBI Taxonomy" id="13658"/>
    <lineage>
        <taxon>Eukaryota</taxon>
        <taxon>Metazoa</taxon>
        <taxon>Ecdysozoa</taxon>
        <taxon>Nematoda</taxon>
        <taxon>Enoplea</taxon>
        <taxon>Dorylaimia</taxon>
        <taxon>Mermithida</taxon>
        <taxon>Mermithoidea</taxon>
        <taxon>Mermithidae</taxon>
        <taxon>Romanomermis</taxon>
    </lineage>
</organism>
<sequence length="62" mass="7583">MDVVFSDVKGMKEEQEQQISLVAERNNVSKENKFHKDEQRKERMLELFLRTKESILEGWRQW</sequence>
<accession>A0A915J022</accession>
<name>A0A915J022_ROMCU</name>
<dbReference type="Proteomes" id="UP000887565">
    <property type="component" value="Unplaced"/>
</dbReference>
<protein>
    <submittedName>
        <fullName evidence="2">Uncharacterized protein</fullName>
    </submittedName>
</protein>
<dbReference type="WBParaSite" id="nRc.2.0.1.t19434-RA">
    <property type="protein sequence ID" value="nRc.2.0.1.t19434-RA"/>
    <property type="gene ID" value="nRc.2.0.1.g19434"/>
</dbReference>
<proteinExistence type="predicted"/>
<keyword evidence="1" id="KW-1185">Reference proteome</keyword>
<reference evidence="2" key="1">
    <citation type="submission" date="2022-11" db="UniProtKB">
        <authorList>
            <consortium name="WormBaseParasite"/>
        </authorList>
    </citation>
    <scope>IDENTIFICATION</scope>
</reference>
<dbReference type="AlphaFoldDB" id="A0A915J022"/>
<evidence type="ECO:0000313" key="2">
    <source>
        <dbReference type="WBParaSite" id="nRc.2.0.1.t19434-RA"/>
    </source>
</evidence>
<evidence type="ECO:0000313" key="1">
    <source>
        <dbReference type="Proteomes" id="UP000887565"/>
    </source>
</evidence>